<protein>
    <recommendedName>
        <fullName evidence="4">DUF4536 domain-containing protein</fullName>
    </recommendedName>
</protein>
<dbReference type="EMBL" id="JAPTSV010000003">
    <property type="protein sequence ID" value="KAJ1529296.1"/>
    <property type="molecule type" value="Genomic_DNA"/>
</dbReference>
<gene>
    <name evidence="2" type="ORF">ONE63_006093</name>
</gene>
<proteinExistence type="predicted"/>
<sequence>MEGSSQPDCILCRALGAFYGVGAGTYLVLHAPPQGMKRYGILTVASALGALGLARAFNLPPFGGMFRAFKSEGA</sequence>
<accession>A0AAV7XWC4</accession>
<reference evidence="2" key="1">
    <citation type="submission" date="2022-12" db="EMBL/GenBank/DDBJ databases">
        <title>Chromosome-level genome assembly of the bean flower thrips Megalurothrips usitatus.</title>
        <authorList>
            <person name="Ma L."/>
            <person name="Liu Q."/>
            <person name="Li H."/>
            <person name="Cai W."/>
        </authorList>
    </citation>
    <scope>NUCLEOTIDE SEQUENCE</scope>
    <source>
        <strain evidence="2">Cailab_2022a</strain>
    </source>
</reference>
<dbReference type="Proteomes" id="UP001075354">
    <property type="component" value="Chromosome 3"/>
</dbReference>
<comment type="caution">
    <text evidence="2">The sequence shown here is derived from an EMBL/GenBank/DDBJ whole genome shotgun (WGS) entry which is preliminary data.</text>
</comment>
<evidence type="ECO:0008006" key="4">
    <source>
        <dbReference type="Google" id="ProtNLM"/>
    </source>
</evidence>
<evidence type="ECO:0000313" key="3">
    <source>
        <dbReference type="Proteomes" id="UP001075354"/>
    </source>
</evidence>
<keyword evidence="1" id="KW-0472">Membrane</keyword>
<organism evidence="2 3">
    <name type="scientific">Megalurothrips usitatus</name>
    <name type="common">bean blossom thrips</name>
    <dbReference type="NCBI Taxonomy" id="439358"/>
    <lineage>
        <taxon>Eukaryota</taxon>
        <taxon>Metazoa</taxon>
        <taxon>Ecdysozoa</taxon>
        <taxon>Arthropoda</taxon>
        <taxon>Hexapoda</taxon>
        <taxon>Insecta</taxon>
        <taxon>Pterygota</taxon>
        <taxon>Neoptera</taxon>
        <taxon>Paraneoptera</taxon>
        <taxon>Thysanoptera</taxon>
        <taxon>Terebrantia</taxon>
        <taxon>Thripoidea</taxon>
        <taxon>Thripidae</taxon>
        <taxon>Megalurothrips</taxon>
    </lineage>
</organism>
<keyword evidence="1" id="KW-1133">Transmembrane helix</keyword>
<keyword evidence="1" id="KW-0812">Transmembrane</keyword>
<name>A0AAV7XWC4_9NEOP</name>
<evidence type="ECO:0000313" key="2">
    <source>
        <dbReference type="EMBL" id="KAJ1529296.1"/>
    </source>
</evidence>
<dbReference type="AlphaFoldDB" id="A0AAV7XWC4"/>
<evidence type="ECO:0000256" key="1">
    <source>
        <dbReference type="SAM" id="Phobius"/>
    </source>
</evidence>
<feature type="transmembrane region" description="Helical" evidence="1">
    <location>
        <begin position="39"/>
        <end position="57"/>
    </location>
</feature>
<keyword evidence="3" id="KW-1185">Reference proteome</keyword>